<dbReference type="EMBL" id="KC876751">
    <property type="protein sequence ID" value="AIF29621.1"/>
    <property type="molecule type" value="Genomic_DNA"/>
</dbReference>
<evidence type="ECO:0000313" key="1">
    <source>
        <dbReference type="EMBL" id="AIF29621.1"/>
    </source>
</evidence>
<evidence type="ECO:0000313" key="2">
    <source>
        <dbReference type="EMBL" id="AIF29635.1"/>
    </source>
</evidence>
<name>A0A068NYL3_CAMCO</name>
<dbReference type="EMBL" id="KC876752">
    <property type="protein sequence ID" value="AIF29635.1"/>
    <property type="molecule type" value="Genomic_DNA"/>
</dbReference>
<organism evidence="2">
    <name type="scientific">Campylobacter coli</name>
    <dbReference type="NCBI Taxonomy" id="195"/>
    <lineage>
        <taxon>Bacteria</taxon>
        <taxon>Pseudomonadati</taxon>
        <taxon>Campylobacterota</taxon>
        <taxon>Epsilonproteobacteria</taxon>
        <taxon>Campylobacterales</taxon>
        <taxon>Campylobacteraceae</taxon>
        <taxon>Campylobacter</taxon>
    </lineage>
</organism>
<protein>
    <submittedName>
        <fullName evidence="2">Uncharacterized protein</fullName>
    </submittedName>
</protein>
<reference evidence="2" key="1">
    <citation type="journal article" date="2014" name="Antimicrob. Agents Chemother.">
        <title>Emergence of Multidrug-Resistant Campylobacter Species Isolates with a Horizontally Acquired rRNA Methylase.</title>
        <authorList>
            <person name="Wang Y."/>
            <person name="Zhang M."/>
            <person name="Deng F."/>
            <person name="Shen Z."/>
            <person name="Wu C."/>
            <person name="Zhang J."/>
            <person name="Zhang Q."/>
            <person name="Shen J."/>
        </authorList>
    </citation>
    <scope>NUCLEOTIDE SEQUENCE</scope>
    <source>
        <strain evidence="1">SH-CCD11C073</strain>
        <strain evidence="2">SH-CCD11C365</strain>
    </source>
</reference>
<sequence>MIKVFLNWVQKTKPHIKSETGLLLFVPTIKLTVYLRIPCRIFINSLYNTESNYIKN</sequence>
<accession>A0A068NYL3</accession>
<proteinExistence type="predicted"/>
<dbReference type="AlphaFoldDB" id="A0A068NYL3"/>